<feature type="chain" id="PRO_5017403880" evidence="1">
    <location>
        <begin position="21"/>
        <end position="76"/>
    </location>
</feature>
<organism evidence="2 3">
    <name type="scientific">Gigaspora rosea</name>
    <dbReference type="NCBI Taxonomy" id="44941"/>
    <lineage>
        <taxon>Eukaryota</taxon>
        <taxon>Fungi</taxon>
        <taxon>Fungi incertae sedis</taxon>
        <taxon>Mucoromycota</taxon>
        <taxon>Glomeromycotina</taxon>
        <taxon>Glomeromycetes</taxon>
        <taxon>Diversisporales</taxon>
        <taxon>Gigasporaceae</taxon>
        <taxon>Gigaspora</taxon>
    </lineage>
</organism>
<sequence>MKLSNIVAFITIFLSIYANAQDTQDTQDTQYKSVDDYNSDSCYKPCMSKAEYTNGQYKYYIQNDCYNNCTNPTNPQ</sequence>
<dbReference type="OrthoDB" id="10333563at2759"/>
<comment type="caution">
    <text evidence="2">The sequence shown here is derived from an EMBL/GenBank/DDBJ whole genome shotgun (WGS) entry which is preliminary data.</text>
</comment>
<gene>
    <name evidence="2" type="ORF">C2G38_2105320</name>
</gene>
<reference evidence="2 3" key="1">
    <citation type="submission" date="2018-06" db="EMBL/GenBank/DDBJ databases">
        <title>Comparative genomics reveals the genomic features of Rhizophagus irregularis, R. cerebriforme, R. diaphanum and Gigaspora rosea, and their symbiotic lifestyle signature.</title>
        <authorList>
            <person name="Morin E."/>
            <person name="San Clemente H."/>
            <person name="Chen E.C.H."/>
            <person name="De La Providencia I."/>
            <person name="Hainaut M."/>
            <person name="Kuo A."/>
            <person name="Kohler A."/>
            <person name="Murat C."/>
            <person name="Tang N."/>
            <person name="Roy S."/>
            <person name="Loubradou J."/>
            <person name="Henrissat B."/>
            <person name="Grigoriev I.V."/>
            <person name="Corradi N."/>
            <person name="Roux C."/>
            <person name="Martin F.M."/>
        </authorList>
    </citation>
    <scope>NUCLEOTIDE SEQUENCE [LARGE SCALE GENOMIC DNA]</scope>
    <source>
        <strain evidence="2 3">DAOM 194757</strain>
    </source>
</reference>
<evidence type="ECO:0000256" key="1">
    <source>
        <dbReference type="SAM" id="SignalP"/>
    </source>
</evidence>
<proteinExistence type="predicted"/>
<keyword evidence="3" id="KW-1185">Reference proteome</keyword>
<evidence type="ECO:0000313" key="3">
    <source>
        <dbReference type="Proteomes" id="UP000266673"/>
    </source>
</evidence>
<dbReference type="Proteomes" id="UP000266673">
    <property type="component" value="Unassembled WGS sequence"/>
</dbReference>
<evidence type="ECO:0000313" key="2">
    <source>
        <dbReference type="EMBL" id="RIB10758.1"/>
    </source>
</evidence>
<dbReference type="AlphaFoldDB" id="A0A397UND9"/>
<feature type="signal peptide" evidence="1">
    <location>
        <begin position="1"/>
        <end position="20"/>
    </location>
</feature>
<dbReference type="EMBL" id="QKWP01001214">
    <property type="protein sequence ID" value="RIB10758.1"/>
    <property type="molecule type" value="Genomic_DNA"/>
</dbReference>
<accession>A0A397UND9</accession>
<protein>
    <submittedName>
        <fullName evidence="2">Uncharacterized protein</fullName>
    </submittedName>
</protein>
<keyword evidence="1" id="KW-0732">Signal</keyword>
<name>A0A397UND9_9GLOM</name>